<dbReference type="GO" id="GO:0046872">
    <property type="term" value="F:metal ion binding"/>
    <property type="evidence" value="ECO:0007669"/>
    <property type="project" value="UniProtKB-ARBA"/>
</dbReference>
<evidence type="ECO:0008006" key="4">
    <source>
        <dbReference type="Google" id="ProtNLM"/>
    </source>
</evidence>
<dbReference type="PANTHER" id="PTHR20883:SF48">
    <property type="entry name" value="ECTOINE DIOXYGENASE"/>
    <property type="match status" value="1"/>
</dbReference>
<dbReference type="Proteomes" id="UP001230188">
    <property type="component" value="Unassembled WGS sequence"/>
</dbReference>
<sequence>MKTHYAAVATRYSSAMFYAEGPFKQWQVGCLIRALELARGHRLADVGGGSGVFAAAMARAVGGVSVTLVEPSAAMIESGGKEASISRKVCADGAAWAATAEDRHDRILLKEVVHHMSDRSACFRAMRTRKLTADGVLVVATRPRSAIDYPFFDAARRVWADNQPDEASLARELKDAGFCSVTTSIEAFPCEIRKQAWIEMVRSRFWSTFSHFTDAELERGIAEIDAAYPDERLAFEERLVVVVARATIRAPPAWPLAARLAADGFAGPERVLGRGEAVELLRILDEFGAPAEALRGNDRFKLHLLIPELADLVRRETLTTAARQILGTDDVLVWSTDLVCKAPGTPGHFTPHQDSAYAGLEPALACVTAWVALSDAPEAAGCLRFYPRSHLRGPLPHVRSSTEESSGNNMLAFGQRIAEYSDQQFASVPVPLRAGECSWHSMPTVHWSPPNATPDQRRVGLAIRYIAAAATRDGECRESATLAAGDYDPRCGAFDLEPRPETRAGPEERAAHADAMAREARNYFRHQGDTCTRGYEYH</sequence>
<gene>
    <name evidence="2" type="ORF">CTAYLR_000315</name>
</gene>
<dbReference type="InterPro" id="IPR008775">
    <property type="entry name" value="Phytyl_CoA_dOase-like"/>
</dbReference>
<dbReference type="Gene3D" id="3.40.50.150">
    <property type="entry name" value="Vaccinia Virus protein VP39"/>
    <property type="match status" value="1"/>
</dbReference>
<protein>
    <recommendedName>
        <fullName evidence="4">Methyltransferase domain-containing protein</fullName>
    </recommendedName>
</protein>
<dbReference type="SUPFAM" id="SSF51197">
    <property type="entry name" value="Clavaminate synthase-like"/>
    <property type="match status" value="1"/>
</dbReference>
<dbReference type="InterPro" id="IPR029063">
    <property type="entry name" value="SAM-dependent_MTases_sf"/>
</dbReference>
<dbReference type="AlphaFoldDB" id="A0AAD7UGE5"/>
<reference evidence="2" key="1">
    <citation type="submission" date="2023-01" db="EMBL/GenBank/DDBJ databases">
        <title>Metagenome sequencing of chrysophaentin producing Chrysophaeum taylorii.</title>
        <authorList>
            <person name="Davison J."/>
            <person name="Bewley C."/>
        </authorList>
    </citation>
    <scope>NUCLEOTIDE SEQUENCE</scope>
    <source>
        <strain evidence="2">NIES-1699</strain>
    </source>
</reference>
<dbReference type="Pfam" id="PF05721">
    <property type="entry name" value="PhyH"/>
    <property type="match status" value="1"/>
</dbReference>
<dbReference type="CDD" id="cd02440">
    <property type="entry name" value="AdoMet_MTases"/>
    <property type="match status" value="1"/>
</dbReference>
<dbReference type="SUPFAM" id="SSF53335">
    <property type="entry name" value="S-adenosyl-L-methionine-dependent methyltransferases"/>
    <property type="match status" value="1"/>
</dbReference>
<name>A0AAD7UGE5_9STRA</name>
<accession>A0AAD7UGE5</accession>
<dbReference type="Pfam" id="PF13489">
    <property type="entry name" value="Methyltransf_23"/>
    <property type="match status" value="1"/>
</dbReference>
<evidence type="ECO:0000313" key="3">
    <source>
        <dbReference type="Proteomes" id="UP001230188"/>
    </source>
</evidence>
<dbReference type="PANTHER" id="PTHR20883">
    <property type="entry name" value="PHYTANOYL-COA DIOXYGENASE DOMAIN CONTAINING 1"/>
    <property type="match status" value="1"/>
</dbReference>
<dbReference type="GO" id="GO:0016491">
    <property type="term" value="F:oxidoreductase activity"/>
    <property type="evidence" value="ECO:0007669"/>
    <property type="project" value="UniProtKB-ARBA"/>
</dbReference>
<dbReference type="EMBL" id="JAQMWT010000344">
    <property type="protein sequence ID" value="KAJ8603857.1"/>
    <property type="molecule type" value="Genomic_DNA"/>
</dbReference>
<dbReference type="Gene3D" id="2.60.120.620">
    <property type="entry name" value="q2cbj1_9rhob like domain"/>
    <property type="match status" value="1"/>
</dbReference>
<evidence type="ECO:0000256" key="1">
    <source>
        <dbReference type="ARBA" id="ARBA00001962"/>
    </source>
</evidence>
<comment type="cofactor">
    <cofactor evidence="1">
        <name>Fe cation</name>
        <dbReference type="ChEBI" id="CHEBI:24875"/>
    </cofactor>
</comment>
<proteinExistence type="predicted"/>
<keyword evidence="3" id="KW-1185">Reference proteome</keyword>
<organism evidence="2 3">
    <name type="scientific">Chrysophaeum taylorii</name>
    <dbReference type="NCBI Taxonomy" id="2483200"/>
    <lineage>
        <taxon>Eukaryota</taxon>
        <taxon>Sar</taxon>
        <taxon>Stramenopiles</taxon>
        <taxon>Ochrophyta</taxon>
        <taxon>Pelagophyceae</taxon>
        <taxon>Pelagomonadales</taxon>
        <taxon>Pelagomonadaceae</taxon>
        <taxon>Chrysophaeum</taxon>
    </lineage>
</organism>
<comment type="caution">
    <text evidence="2">The sequence shown here is derived from an EMBL/GenBank/DDBJ whole genome shotgun (WGS) entry which is preliminary data.</text>
</comment>
<evidence type="ECO:0000313" key="2">
    <source>
        <dbReference type="EMBL" id="KAJ8603857.1"/>
    </source>
</evidence>